<accession>A0A2P9HMZ5</accession>
<evidence type="ECO:0000313" key="2">
    <source>
        <dbReference type="EMBL" id="SPL65363.1"/>
    </source>
</evidence>
<sequence>MANFKVLKGNALGKAIEGRGEAIATFTEKEHQLAYSAIAHLEEHNDAKYVNALYAVTPVNYRAGLRAWVGAFAKAKFEKESQTFVYAKGKESNLEKALEIAPANYAKESNAGAGKAAKSLMERVESAAKKVIENEAASRDDKAFARALNNFLAMHKRALTQPKAEKPAKPAPRLIKAKPEATAEAKAA</sequence>
<dbReference type="EMBL" id="OOFM01000005">
    <property type="protein sequence ID" value="SPL65363.1"/>
    <property type="molecule type" value="Genomic_DNA"/>
</dbReference>
<dbReference type="AlphaFoldDB" id="A0A2P9HMZ5"/>
<reference evidence="3" key="1">
    <citation type="submission" date="2017-12" db="EMBL/GenBank/DDBJ databases">
        <authorList>
            <person name="Diaz M."/>
        </authorList>
    </citation>
    <scope>NUCLEOTIDE SEQUENCE [LARGE SCALE GENOMIC DNA]</scope>
    <source>
        <strain evidence="3">FI11154</strain>
    </source>
</reference>
<name>A0A2P9HMZ5_9HYPH</name>
<evidence type="ECO:0000313" key="3">
    <source>
        <dbReference type="Proteomes" id="UP000246073"/>
    </source>
</evidence>
<organism evidence="2 3">
    <name type="scientific">Ochrobactrum soli</name>
    <dbReference type="NCBI Taxonomy" id="2448455"/>
    <lineage>
        <taxon>Bacteria</taxon>
        <taxon>Pseudomonadati</taxon>
        <taxon>Pseudomonadota</taxon>
        <taxon>Alphaproteobacteria</taxon>
        <taxon>Hyphomicrobiales</taxon>
        <taxon>Brucellaceae</taxon>
        <taxon>Brucella/Ochrobactrum group</taxon>
        <taxon>Ochrobactrum</taxon>
    </lineage>
</organism>
<proteinExistence type="predicted"/>
<dbReference type="RefSeq" id="WP_109369015.1">
    <property type="nucleotide sequence ID" value="NZ_OOFM01000005.1"/>
</dbReference>
<feature type="compositionally biased region" description="Basic and acidic residues" evidence="1">
    <location>
        <begin position="177"/>
        <end position="188"/>
    </location>
</feature>
<feature type="region of interest" description="Disordered" evidence="1">
    <location>
        <begin position="158"/>
        <end position="188"/>
    </location>
</feature>
<gene>
    <name evidence="2" type="ORF">OHAE_1230</name>
</gene>
<protein>
    <submittedName>
        <fullName evidence="2">Uncharacterized protein</fullName>
    </submittedName>
</protein>
<dbReference type="Proteomes" id="UP000246073">
    <property type="component" value="Unassembled WGS sequence"/>
</dbReference>
<evidence type="ECO:0000256" key="1">
    <source>
        <dbReference type="SAM" id="MobiDB-lite"/>
    </source>
</evidence>